<dbReference type="Gene3D" id="3.40.50.300">
    <property type="entry name" value="P-loop containing nucleotide triphosphate hydrolases"/>
    <property type="match status" value="1"/>
</dbReference>
<dbReference type="EMBL" id="JBHUKR010000004">
    <property type="protein sequence ID" value="MFD2415377.1"/>
    <property type="molecule type" value="Genomic_DNA"/>
</dbReference>
<evidence type="ECO:0000313" key="3">
    <source>
        <dbReference type="Proteomes" id="UP001597417"/>
    </source>
</evidence>
<protein>
    <submittedName>
        <fullName evidence="2">Chromosome partitioning protein</fullName>
    </submittedName>
</protein>
<evidence type="ECO:0000313" key="2">
    <source>
        <dbReference type="EMBL" id="MFD2415377.1"/>
    </source>
</evidence>
<comment type="caution">
    <text evidence="2">The sequence shown here is derived from an EMBL/GenBank/DDBJ whole genome shotgun (WGS) entry which is preliminary data.</text>
</comment>
<feature type="region of interest" description="Disordered" evidence="1">
    <location>
        <begin position="242"/>
        <end position="268"/>
    </location>
</feature>
<keyword evidence="3" id="KW-1185">Reference proteome</keyword>
<reference evidence="3" key="1">
    <citation type="journal article" date="2019" name="Int. J. Syst. Evol. Microbiol.">
        <title>The Global Catalogue of Microorganisms (GCM) 10K type strain sequencing project: providing services to taxonomists for standard genome sequencing and annotation.</title>
        <authorList>
            <consortium name="The Broad Institute Genomics Platform"/>
            <consortium name="The Broad Institute Genome Sequencing Center for Infectious Disease"/>
            <person name="Wu L."/>
            <person name="Ma J."/>
        </authorList>
    </citation>
    <scope>NUCLEOTIDE SEQUENCE [LARGE SCALE GENOMIC DNA]</scope>
    <source>
        <strain evidence="3">CGMCC 4.7645</strain>
    </source>
</reference>
<feature type="region of interest" description="Disordered" evidence="1">
    <location>
        <begin position="275"/>
        <end position="294"/>
    </location>
</feature>
<proteinExistence type="predicted"/>
<dbReference type="Proteomes" id="UP001597417">
    <property type="component" value="Unassembled WGS sequence"/>
</dbReference>
<sequence length="294" mass="30314">MMLVAVVSVKGSPGVTTFSVALATRWPGPGRPLLVESDPSGGDLAVRFSLAASPGLVSFLAAARQSSDPGLLWQHAQSLADGLPVVTAPPDADRARAVLSALFEPITGGGMVRAAANARNTAVIVDCGRIEAGSAALPAVQSADALIVLTGARADDLAHLARRLPTLGRWTPCPVLMLVGDGYSREEVGRELGVTPLGRIPHDPRGAAMFCGRTWWRRAGRSALGEVARKVATTLLAQNVPFPLQGPAESQPMPPGRTVPDVPTGPASARGLRVVPLSQFEPGGPSSWSGGNAL</sequence>
<accession>A0ABW5FM52</accession>
<dbReference type="RefSeq" id="WP_378261116.1">
    <property type="nucleotide sequence ID" value="NZ_JBHUKR010000004.1"/>
</dbReference>
<name>A0ABW5FM52_9PSEU</name>
<evidence type="ECO:0000256" key="1">
    <source>
        <dbReference type="SAM" id="MobiDB-lite"/>
    </source>
</evidence>
<dbReference type="SUPFAM" id="SSF52540">
    <property type="entry name" value="P-loop containing nucleoside triphosphate hydrolases"/>
    <property type="match status" value="1"/>
</dbReference>
<organism evidence="2 3">
    <name type="scientific">Amycolatopsis pigmentata</name>
    <dbReference type="NCBI Taxonomy" id="450801"/>
    <lineage>
        <taxon>Bacteria</taxon>
        <taxon>Bacillati</taxon>
        <taxon>Actinomycetota</taxon>
        <taxon>Actinomycetes</taxon>
        <taxon>Pseudonocardiales</taxon>
        <taxon>Pseudonocardiaceae</taxon>
        <taxon>Amycolatopsis</taxon>
    </lineage>
</organism>
<dbReference type="InterPro" id="IPR027417">
    <property type="entry name" value="P-loop_NTPase"/>
</dbReference>
<gene>
    <name evidence="2" type="ORF">ACFSXZ_03445</name>
</gene>